<keyword evidence="4" id="KW-1185">Reference proteome</keyword>
<feature type="signal peptide" evidence="1">
    <location>
        <begin position="1"/>
        <end position="23"/>
    </location>
</feature>
<evidence type="ECO:0000313" key="4">
    <source>
        <dbReference type="Proteomes" id="UP000198599"/>
    </source>
</evidence>
<dbReference type="OrthoDB" id="6758483at2"/>
<dbReference type="AlphaFoldDB" id="A0A1I4ZB22"/>
<protein>
    <submittedName>
        <fullName evidence="3">Porin</fullName>
    </submittedName>
</protein>
<feature type="chain" id="PRO_5011476296" evidence="1">
    <location>
        <begin position="24"/>
        <end position="371"/>
    </location>
</feature>
<dbReference type="Proteomes" id="UP000198599">
    <property type="component" value="Unassembled WGS sequence"/>
</dbReference>
<sequence>MKKQLLCTSAIALGCAIAAPASAQEWDMDWGGFVNTHVGYADVSGTANVGQDFDGVNIFVNREIHFTPSVTLDNGLTFGVNVQMEADNSSAPSADIDETYMTISSDTMGRIILGNENSAGYLAMGSVYTPGVGSLGINSGSISGFMPLTGSAYTFRSAAASSLTEVGSNNDVARITYFTPSFNGLTVGVSYAPNGTVNAANNGAFDRNVTALTDIFDIGASYSQSFNGVDVGLAGRYGTGDAAVGGDPETWAVGGTVGFAGFTVGATYAENDAGTVGVAGDQEGWSLGATYDIAGPWTVGLDTYQGEFKNVAGTSKDEYEAYKLGASRSLGAGVSWDVYAIRAETTNGTVGGVAEPKSKATIIGTAINLSF</sequence>
<dbReference type="GO" id="GO:0016020">
    <property type="term" value="C:membrane"/>
    <property type="evidence" value="ECO:0007669"/>
    <property type="project" value="InterPro"/>
</dbReference>
<reference evidence="4" key="1">
    <citation type="submission" date="2016-10" db="EMBL/GenBank/DDBJ databases">
        <authorList>
            <person name="Varghese N."/>
            <person name="Submissions S."/>
        </authorList>
    </citation>
    <scope>NUCLEOTIDE SEQUENCE [LARGE SCALE GENOMIC DNA]</scope>
    <source>
        <strain evidence="4">DSM 28463</strain>
    </source>
</reference>
<evidence type="ECO:0000313" key="3">
    <source>
        <dbReference type="EMBL" id="SFN47484.1"/>
    </source>
</evidence>
<keyword evidence="1" id="KW-0732">Signal</keyword>
<gene>
    <name evidence="3" type="ORF">SAMN04487859_10383</name>
</gene>
<dbReference type="STRING" id="1005928.SAMN04487859_10383"/>
<dbReference type="InterPro" id="IPR023614">
    <property type="entry name" value="Porin_dom_sf"/>
</dbReference>
<dbReference type="RefSeq" id="WP_092834301.1">
    <property type="nucleotide sequence ID" value="NZ_FOVP01000003.1"/>
</dbReference>
<evidence type="ECO:0000256" key="1">
    <source>
        <dbReference type="SAM" id="SignalP"/>
    </source>
</evidence>
<dbReference type="PROSITE" id="PS51257">
    <property type="entry name" value="PROKAR_LIPOPROTEIN"/>
    <property type="match status" value="1"/>
</dbReference>
<evidence type="ECO:0000259" key="2">
    <source>
        <dbReference type="Pfam" id="PF13609"/>
    </source>
</evidence>
<organism evidence="3 4">
    <name type="scientific">Roseovarius lutimaris</name>
    <dbReference type="NCBI Taxonomy" id="1005928"/>
    <lineage>
        <taxon>Bacteria</taxon>
        <taxon>Pseudomonadati</taxon>
        <taxon>Pseudomonadota</taxon>
        <taxon>Alphaproteobacteria</taxon>
        <taxon>Rhodobacterales</taxon>
        <taxon>Roseobacteraceae</taxon>
        <taxon>Roseovarius</taxon>
    </lineage>
</organism>
<dbReference type="InterPro" id="IPR033900">
    <property type="entry name" value="Gram_neg_porin_domain"/>
</dbReference>
<dbReference type="GO" id="GO:0015288">
    <property type="term" value="F:porin activity"/>
    <property type="evidence" value="ECO:0007669"/>
    <property type="project" value="InterPro"/>
</dbReference>
<dbReference type="Pfam" id="PF13609">
    <property type="entry name" value="Porin_4"/>
    <property type="match status" value="1"/>
</dbReference>
<feature type="domain" description="Porin" evidence="2">
    <location>
        <begin position="11"/>
        <end position="344"/>
    </location>
</feature>
<proteinExistence type="predicted"/>
<dbReference type="EMBL" id="FOVP01000003">
    <property type="protein sequence ID" value="SFN47484.1"/>
    <property type="molecule type" value="Genomic_DNA"/>
</dbReference>
<accession>A0A1I4ZB22</accession>
<name>A0A1I4ZB22_9RHOB</name>
<dbReference type="SUPFAM" id="SSF56935">
    <property type="entry name" value="Porins"/>
    <property type="match status" value="1"/>
</dbReference>
<dbReference type="Gene3D" id="2.40.160.10">
    <property type="entry name" value="Porin"/>
    <property type="match status" value="1"/>
</dbReference>